<dbReference type="GO" id="GO:0000122">
    <property type="term" value="P:negative regulation of transcription by RNA polymerase II"/>
    <property type="evidence" value="ECO:0007669"/>
    <property type="project" value="TreeGrafter"/>
</dbReference>
<dbReference type="SUPFAM" id="SSF57716">
    <property type="entry name" value="Glucocorticoid receptor-like (DNA-binding domain)"/>
    <property type="match status" value="1"/>
</dbReference>
<dbReference type="GO" id="GO:0008270">
    <property type="term" value="F:zinc ion binding"/>
    <property type="evidence" value="ECO:0007669"/>
    <property type="project" value="UniProtKB-KW"/>
</dbReference>
<feature type="region of interest" description="Disordered" evidence="9">
    <location>
        <begin position="117"/>
        <end position="140"/>
    </location>
</feature>
<dbReference type="PROSITE" id="PS51030">
    <property type="entry name" value="NUCLEAR_REC_DBD_2"/>
    <property type="match status" value="1"/>
</dbReference>
<dbReference type="STRING" id="6832.A0A553PP55"/>
<evidence type="ECO:0000256" key="4">
    <source>
        <dbReference type="ARBA" id="ARBA00023015"/>
    </source>
</evidence>
<evidence type="ECO:0000256" key="5">
    <source>
        <dbReference type="ARBA" id="ARBA00023125"/>
    </source>
</evidence>
<dbReference type="GO" id="GO:0030154">
    <property type="term" value="P:cell differentiation"/>
    <property type="evidence" value="ECO:0007669"/>
    <property type="project" value="TreeGrafter"/>
</dbReference>
<dbReference type="InterPro" id="IPR050234">
    <property type="entry name" value="Nuclear_hormone_rcpt_NR1"/>
</dbReference>
<keyword evidence="6" id="KW-0804">Transcription</keyword>
<feature type="compositionally biased region" description="Polar residues" evidence="9">
    <location>
        <begin position="203"/>
        <end position="217"/>
    </location>
</feature>
<dbReference type="OrthoDB" id="6159439at2759"/>
<protein>
    <recommendedName>
        <fullName evidence="10">Nuclear receptor domain-containing protein</fullName>
    </recommendedName>
</protein>
<reference evidence="11 12" key="1">
    <citation type="journal article" date="2018" name="Nat. Ecol. Evol.">
        <title>Genomic signatures of mitonuclear coevolution across populations of Tigriopus californicus.</title>
        <authorList>
            <person name="Barreto F.S."/>
            <person name="Watson E.T."/>
            <person name="Lima T.G."/>
            <person name="Willett C.S."/>
            <person name="Edmands S."/>
            <person name="Li W."/>
            <person name="Burton R.S."/>
        </authorList>
    </citation>
    <scope>NUCLEOTIDE SEQUENCE [LARGE SCALE GENOMIC DNA]</scope>
    <source>
        <strain evidence="11 12">San Diego</strain>
    </source>
</reference>
<dbReference type="GO" id="GO:0090575">
    <property type="term" value="C:RNA polymerase II transcription regulator complex"/>
    <property type="evidence" value="ECO:0007669"/>
    <property type="project" value="TreeGrafter"/>
</dbReference>
<evidence type="ECO:0000313" key="12">
    <source>
        <dbReference type="Proteomes" id="UP000318571"/>
    </source>
</evidence>
<feature type="region of interest" description="Disordered" evidence="9">
    <location>
        <begin position="266"/>
        <end position="289"/>
    </location>
</feature>
<evidence type="ECO:0000256" key="2">
    <source>
        <dbReference type="ARBA" id="ARBA00022771"/>
    </source>
</evidence>
<dbReference type="AlphaFoldDB" id="A0A553PP55"/>
<dbReference type="GO" id="GO:0045944">
    <property type="term" value="P:positive regulation of transcription by RNA polymerase II"/>
    <property type="evidence" value="ECO:0007669"/>
    <property type="project" value="TreeGrafter"/>
</dbReference>
<sequence length="326" mass="36215">MAGVGTASGRKQKKDLARKASAREPSDRVCLVCQDVILKHTCIHYGGLSCYSCRAFFRRANQESKKAVFECKYDRDCEITVKTRRKCQRCRYDLCLKAGMKPENVLTPDQKVVRFRKKRQKQTKVVPSPARSSPETSSEALIVPKKERLTILEPKSPERPFTNRFFPEEQPTLKSHPDLLSQQSNLINFGLPDIGDNIEDLLSNMSSEGDSNSQDPSDTFPGVHLEPLPQPVIQRVIQPVGQSVIRPNAQSVVGLAPADPHFINTPHLTLPLDSDNGGLGGGPSPSPSPVATNTQVDWFNHHVVEQKHCEVNYLVNLLNHSGGVEH</sequence>
<dbReference type="SMART" id="SM00399">
    <property type="entry name" value="ZnF_C4"/>
    <property type="match status" value="1"/>
</dbReference>
<keyword evidence="8" id="KW-0539">Nucleus</keyword>
<dbReference type="Gene3D" id="3.30.50.10">
    <property type="entry name" value="Erythroid Transcription Factor GATA-1, subunit A"/>
    <property type="match status" value="1"/>
</dbReference>
<proteinExistence type="predicted"/>
<dbReference type="PANTHER" id="PTHR24082:SF507">
    <property type="entry name" value="BILE ACID RECEPTOR-RELATED"/>
    <property type="match status" value="1"/>
</dbReference>
<feature type="region of interest" description="Disordered" evidence="9">
    <location>
        <begin position="202"/>
        <end position="222"/>
    </location>
</feature>
<evidence type="ECO:0000259" key="10">
    <source>
        <dbReference type="PROSITE" id="PS51030"/>
    </source>
</evidence>
<gene>
    <name evidence="11" type="ORF">TCAL_08929</name>
</gene>
<evidence type="ECO:0000256" key="8">
    <source>
        <dbReference type="ARBA" id="ARBA00023242"/>
    </source>
</evidence>
<dbReference type="PRINTS" id="PR00047">
    <property type="entry name" value="STROIDFINGER"/>
</dbReference>
<dbReference type="GO" id="GO:0000978">
    <property type="term" value="F:RNA polymerase II cis-regulatory region sequence-specific DNA binding"/>
    <property type="evidence" value="ECO:0007669"/>
    <property type="project" value="TreeGrafter"/>
</dbReference>
<feature type="domain" description="Nuclear receptor" evidence="10">
    <location>
        <begin position="27"/>
        <end position="107"/>
    </location>
</feature>
<keyword evidence="4" id="KW-0805">Transcription regulation</keyword>
<evidence type="ECO:0000256" key="6">
    <source>
        <dbReference type="ARBA" id="ARBA00023163"/>
    </source>
</evidence>
<dbReference type="EMBL" id="VCGU01000002">
    <property type="protein sequence ID" value="TRY79464.1"/>
    <property type="molecule type" value="Genomic_DNA"/>
</dbReference>
<evidence type="ECO:0000256" key="7">
    <source>
        <dbReference type="ARBA" id="ARBA00023170"/>
    </source>
</evidence>
<keyword evidence="3" id="KW-0862">Zinc</keyword>
<feature type="compositionally biased region" description="Polar residues" evidence="9">
    <location>
        <begin position="130"/>
        <end position="139"/>
    </location>
</feature>
<keyword evidence="5" id="KW-0238">DNA-binding</keyword>
<evidence type="ECO:0000256" key="3">
    <source>
        <dbReference type="ARBA" id="ARBA00022833"/>
    </source>
</evidence>
<dbReference type="PANTHER" id="PTHR24082">
    <property type="entry name" value="NUCLEAR HORMONE RECEPTOR"/>
    <property type="match status" value="1"/>
</dbReference>
<keyword evidence="7" id="KW-0675">Receptor</keyword>
<keyword evidence="2" id="KW-0863">Zinc-finger</keyword>
<dbReference type="Pfam" id="PF00105">
    <property type="entry name" value="zf-C4"/>
    <property type="match status" value="1"/>
</dbReference>
<keyword evidence="12" id="KW-1185">Reference proteome</keyword>
<comment type="caution">
    <text evidence="11">The sequence shown here is derived from an EMBL/GenBank/DDBJ whole genome shotgun (WGS) entry which is preliminary data.</text>
</comment>
<evidence type="ECO:0000256" key="1">
    <source>
        <dbReference type="ARBA" id="ARBA00022723"/>
    </source>
</evidence>
<feature type="region of interest" description="Disordered" evidence="9">
    <location>
        <begin position="1"/>
        <end position="20"/>
    </location>
</feature>
<dbReference type="Proteomes" id="UP000318571">
    <property type="component" value="Chromosome 6"/>
</dbReference>
<organism evidence="11 12">
    <name type="scientific">Tigriopus californicus</name>
    <name type="common">Marine copepod</name>
    <dbReference type="NCBI Taxonomy" id="6832"/>
    <lineage>
        <taxon>Eukaryota</taxon>
        <taxon>Metazoa</taxon>
        <taxon>Ecdysozoa</taxon>
        <taxon>Arthropoda</taxon>
        <taxon>Crustacea</taxon>
        <taxon>Multicrustacea</taxon>
        <taxon>Hexanauplia</taxon>
        <taxon>Copepoda</taxon>
        <taxon>Harpacticoida</taxon>
        <taxon>Harpacticidae</taxon>
        <taxon>Tigriopus</taxon>
    </lineage>
</organism>
<dbReference type="InterPro" id="IPR001628">
    <property type="entry name" value="Znf_hrmn_rcpt"/>
</dbReference>
<name>A0A553PP55_TIGCA</name>
<dbReference type="GO" id="GO:0004879">
    <property type="term" value="F:nuclear receptor activity"/>
    <property type="evidence" value="ECO:0007669"/>
    <property type="project" value="TreeGrafter"/>
</dbReference>
<evidence type="ECO:0000256" key="9">
    <source>
        <dbReference type="SAM" id="MobiDB-lite"/>
    </source>
</evidence>
<accession>A0A553PP55</accession>
<dbReference type="InterPro" id="IPR013088">
    <property type="entry name" value="Znf_NHR/GATA"/>
</dbReference>
<keyword evidence="1" id="KW-0479">Metal-binding</keyword>
<evidence type="ECO:0000313" key="11">
    <source>
        <dbReference type="EMBL" id="TRY79464.1"/>
    </source>
</evidence>